<feature type="transmembrane region" description="Helical" evidence="1">
    <location>
        <begin position="102"/>
        <end position="123"/>
    </location>
</feature>
<reference evidence="2" key="1">
    <citation type="submission" date="2023-04" db="EMBL/GenBank/DDBJ databases">
        <title>Ambrosiozyma monospora NBRC 1965.</title>
        <authorList>
            <person name="Ichikawa N."/>
            <person name="Sato H."/>
            <person name="Tonouchi N."/>
        </authorList>
    </citation>
    <scope>NUCLEOTIDE SEQUENCE</scope>
    <source>
        <strain evidence="2">NBRC 1965</strain>
    </source>
</reference>
<sequence length="163" mass="18826">MSTVFSRKLALRGTSAFACSSKACFSTSMTVRALPNFLPDAAKEFPDYKMPKNYIPPPKREPLLPWDDRQNRRNFGEPVHPWHDYIDLWSPDYFDHVSNKKAVHGFFTFFGGLALFAGIIYVFELYPDRPNMPRSYPHEGLYRDLGGREGEQKLYQANPDKSL</sequence>
<dbReference type="EMBL" id="BSXU01000160">
    <property type="protein sequence ID" value="GMG19595.1"/>
    <property type="molecule type" value="Genomic_DNA"/>
</dbReference>
<dbReference type="PANTHER" id="PTHR12840:SF1">
    <property type="entry name" value="NADH DEHYDROGENASE [UBIQUINONE] 1 BETA SUBCOMPLEX SUBUNIT 8, MITOCHONDRIAL"/>
    <property type="match status" value="1"/>
</dbReference>
<keyword evidence="3" id="KW-1185">Reference proteome</keyword>
<dbReference type="OrthoDB" id="2014058at2759"/>
<keyword evidence="1" id="KW-0472">Membrane</keyword>
<dbReference type="Pfam" id="PF05821">
    <property type="entry name" value="NDUF_B8"/>
    <property type="match status" value="1"/>
</dbReference>
<evidence type="ECO:0000313" key="2">
    <source>
        <dbReference type="EMBL" id="GMG19595.1"/>
    </source>
</evidence>
<dbReference type="PANTHER" id="PTHR12840">
    <property type="entry name" value="NADH-UBIQUINONE OXIDOREDUCTASE ASHI SUBUNIT"/>
    <property type="match status" value="1"/>
</dbReference>
<comment type="caution">
    <text evidence="2">The sequence shown here is derived from an EMBL/GenBank/DDBJ whole genome shotgun (WGS) entry which is preliminary data.</text>
</comment>
<protein>
    <submittedName>
        <fullName evidence="2">Unnamed protein product</fullName>
    </submittedName>
</protein>
<accession>A0A9W7DGM1</accession>
<dbReference type="InterPro" id="IPR008699">
    <property type="entry name" value="NDUFB8"/>
</dbReference>
<dbReference type="GO" id="GO:0005739">
    <property type="term" value="C:mitochondrion"/>
    <property type="evidence" value="ECO:0007669"/>
    <property type="project" value="InterPro"/>
</dbReference>
<organism evidence="2 3">
    <name type="scientific">Ambrosiozyma monospora</name>
    <name type="common">Yeast</name>
    <name type="synonym">Endomycopsis monosporus</name>
    <dbReference type="NCBI Taxonomy" id="43982"/>
    <lineage>
        <taxon>Eukaryota</taxon>
        <taxon>Fungi</taxon>
        <taxon>Dikarya</taxon>
        <taxon>Ascomycota</taxon>
        <taxon>Saccharomycotina</taxon>
        <taxon>Pichiomycetes</taxon>
        <taxon>Pichiales</taxon>
        <taxon>Pichiaceae</taxon>
        <taxon>Ambrosiozyma</taxon>
    </lineage>
</organism>
<name>A0A9W7DGM1_AMBMO</name>
<gene>
    <name evidence="2" type="ORF">Amon01_000058600</name>
</gene>
<keyword evidence="1" id="KW-0812">Transmembrane</keyword>
<keyword evidence="1" id="KW-1133">Transmembrane helix</keyword>
<evidence type="ECO:0000313" key="3">
    <source>
        <dbReference type="Proteomes" id="UP001165063"/>
    </source>
</evidence>
<dbReference type="Proteomes" id="UP001165063">
    <property type="component" value="Unassembled WGS sequence"/>
</dbReference>
<dbReference type="AlphaFoldDB" id="A0A9W7DGM1"/>
<evidence type="ECO:0000256" key="1">
    <source>
        <dbReference type="SAM" id="Phobius"/>
    </source>
</evidence>
<proteinExistence type="predicted"/>